<reference evidence="1" key="3">
    <citation type="submission" date="2025-09" db="UniProtKB">
        <authorList>
            <consortium name="Ensembl"/>
        </authorList>
    </citation>
    <scope>IDENTIFICATION</scope>
</reference>
<dbReference type="InterPro" id="IPR052338">
    <property type="entry name" value="Transposase_5"/>
</dbReference>
<proteinExistence type="predicted"/>
<keyword evidence="2" id="KW-1185">Reference proteome</keyword>
<evidence type="ECO:0008006" key="3">
    <source>
        <dbReference type="Google" id="ProtNLM"/>
    </source>
</evidence>
<dbReference type="Gene3D" id="3.30.420.10">
    <property type="entry name" value="Ribonuclease H-like superfamily/Ribonuclease H"/>
    <property type="match status" value="1"/>
</dbReference>
<sequence length="145" mass="16841">MGFHGQAATHKPKTIMSNAKRRQEWCKVCHHWTLEQLKRVHWSDESRFTIWQSDGRIRVWRMPGERYLPECIVPTVKFGGGGIIVWGCYSWFGPGHLIPVKGKLNTTEYNDILDKSVLPTLWQTFGEGPFLFQHDNAPLHKVRSI</sequence>
<organism evidence="1 2">
    <name type="scientific">Oncorhynchus tshawytscha</name>
    <name type="common">Chinook salmon</name>
    <name type="synonym">Salmo tshawytscha</name>
    <dbReference type="NCBI Taxonomy" id="74940"/>
    <lineage>
        <taxon>Eukaryota</taxon>
        <taxon>Metazoa</taxon>
        <taxon>Chordata</taxon>
        <taxon>Craniata</taxon>
        <taxon>Vertebrata</taxon>
        <taxon>Euteleostomi</taxon>
        <taxon>Actinopterygii</taxon>
        <taxon>Neopterygii</taxon>
        <taxon>Teleostei</taxon>
        <taxon>Protacanthopterygii</taxon>
        <taxon>Salmoniformes</taxon>
        <taxon>Salmonidae</taxon>
        <taxon>Salmoninae</taxon>
        <taxon>Oncorhynchus</taxon>
    </lineage>
</organism>
<reference evidence="1" key="2">
    <citation type="submission" date="2025-08" db="UniProtKB">
        <authorList>
            <consortium name="Ensembl"/>
        </authorList>
    </citation>
    <scope>IDENTIFICATION</scope>
</reference>
<dbReference type="PANTHER" id="PTHR23022:SF135">
    <property type="entry name" value="SI:DKEY-77F5.3"/>
    <property type="match status" value="1"/>
</dbReference>
<dbReference type="GeneTree" id="ENSGT01150000286900"/>
<reference evidence="2" key="1">
    <citation type="journal article" date="2018" name="PLoS ONE">
        <title>Chinook salmon (Oncorhynchus tshawytscha) genome and transcriptome.</title>
        <authorList>
            <person name="Christensen K.A."/>
            <person name="Leong J.S."/>
            <person name="Sakhrani D."/>
            <person name="Biagi C.A."/>
            <person name="Minkley D.R."/>
            <person name="Withler R.E."/>
            <person name="Rondeau E.B."/>
            <person name="Koop B.F."/>
            <person name="Devlin R.H."/>
        </authorList>
    </citation>
    <scope>NUCLEOTIDE SEQUENCE [LARGE SCALE GENOMIC DNA]</scope>
</reference>
<dbReference type="Proteomes" id="UP000694402">
    <property type="component" value="Unassembled WGS sequence"/>
</dbReference>
<dbReference type="PANTHER" id="PTHR23022">
    <property type="entry name" value="TRANSPOSABLE ELEMENT-RELATED"/>
    <property type="match status" value="1"/>
</dbReference>
<evidence type="ECO:0000313" key="2">
    <source>
        <dbReference type="Proteomes" id="UP000694402"/>
    </source>
</evidence>
<name>A0AAZ3PHP9_ONCTS</name>
<dbReference type="GO" id="GO:0003676">
    <property type="term" value="F:nucleic acid binding"/>
    <property type="evidence" value="ECO:0007669"/>
    <property type="project" value="InterPro"/>
</dbReference>
<dbReference type="InterPro" id="IPR036397">
    <property type="entry name" value="RNaseH_sf"/>
</dbReference>
<evidence type="ECO:0000313" key="1">
    <source>
        <dbReference type="Ensembl" id="ENSOTSP00005116151.1"/>
    </source>
</evidence>
<accession>A0AAZ3PHP9</accession>
<dbReference type="Ensembl" id="ENSOTST00005197507.1">
    <property type="protein sequence ID" value="ENSOTSP00005116151.1"/>
    <property type="gene ID" value="ENSOTSG00005077179.1"/>
</dbReference>
<protein>
    <recommendedName>
        <fullName evidence="3">Transposase</fullName>
    </recommendedName>
</protein>
<dbReference type="AlphaFoldDB" id="A0AAZ3PHP9"/>